<name>A0ABP8ITK7_9BACT</name>
<keyword evidence="2" id="KW-1185">Reference proteome</keyword>
<dbReference type="EMBL" id="BAABHA010000001">
    <property type="protein sequence ID" value="GAA4371778.1"/>
    <property type="molecule type" value="Genomic_DNA"/>
</dbReference>
<dbReference type="Proteomes" id="UP001500454">
    <property type="component" value="Unassembled WGS sequence"/>
</dbReference>
<evidence type="ECO:0000313" key="2">
    <source>
        <dbReference type="Proteomes" id="UP001500454"/>
    </source>
</evidence>
<accession>A0ABP8ITK7</accession>
<sequence length="93" mass="9452">MAFKFALAGAYVPELPQAAEEPPNAVTLGVAGGTCAGAVCGLGAAAGQSGHKMSLVVARAANNKELLTIGDSIYRYAATSLWLLQEQPPVPNP</sequence>
<evidence type="ECO:0000313" key="1">
    <source>
        <dbReference type="EMBL" id="GAA4371778.1"/>
    </source>
</evidence>
<organism evidence="1 2">
    <name type="scientific">Hymenobacter koreensis</name>
    <dbReference type="NCBI Taxonomy" id="1084523"/>
    <lineage>
        <taxon>Bacteria</taxon>
        <taxon>Pseudomonadati</taxon>
        <taxon>Bacteroidota</taxon>
        <taxon>Cytophagia</taxon>
        <taxon>Cytophagales</taxon>
        <taxon>Hymenobacteraceae</taxon>
        <taxon>Hymenobacter</taxon>
    </lineage>
</organism>
<protein>
    <submittedName>
        <fullName evidence="1">Uncharacterized protein</fullName>
    </submittedName>
</protein>
<gene>
    <name evidence="1" type="ORF">GCM10023186_00600</name>
</gene>
<comment type="caution">
    <text evidence="1">The sequence shown here is derived from an EMBL/GenBank/DDBJ whole genome shotgun (WGS) entry which is preliminary data.</text>
</comment>
<reference evidence="2" key="1">
    <citation type="journal article" date="2019" name="Int. J. Syst. Evol. Microbiol.">
        <title>The Global Catalogue of Microorganisms (GCM) 10K type strain sequencing project: providing services to taxonomists for standard genome sequencing and annotation.</title>
        <authorList>
            <consortium name="The Broad Institute Genomics Platform"/>
            <consortium name="The Broad Institute Genome Sequencing Center for Infectious Disease"/>
            <person name="Wu L."/>
            <person name="Ma J."/>
        </authorList>
    </citation>
    <scope>NUCLEOTIDE SEQUENCE [LARGE SCALE GENOMIC DNA]</scope>
    <source>
        <strain evidence="2">JCM 17924</strain>
    </source>
</reference>
<proteinExistence type="predicted"/>